<dbReference type="PROSITE" id="PS51318">
    <property type="entry name" value="TAT"/>
    <property type="match status" value="1"/>
</dbReference>
<feature type="domain" description="Intradiol ring-cleavage dioxygenases" evidence="4">
    <location>
        <begin position="81"/>
        <end position="109"/>
    </location>
</feature>
<reference evidence="6" key="1">
    <citation type="submission" date="2016-10" db="EMBL/GenBank/DDBJ databases">
        <authorList>
            <person name="Varghese N."/>
            <person name="Submissions S."/>
        </authorList>
    </citation>
    <scope>NUCLEOTIDE SEQUENCE [LARGE SCALE GENOMIC DNA]</scope>
    <source>
        <strain evidence="6">Nm76</strain>
    </source>
</reference>
<dbReference type="InterPro" id="IPR039387">
    <property type="entry name" value="3_4-PCD"/>
</dbReference>
<dbReference type="CDD" id="cd03459">
    <property type="entry name" value="3_4-PCD"/>
    <property type="match status" value="1"/>
</dbReference>
<organism evidence="5 6">
    <name type="scientific">Nitrosomonas oligotropha</name>
    <dbReference type="NCBI Taxonomy" id="42354"/>
    <lineage>
        <taxon>Bacteria</taxon>
        <taxon>Pseudomonadati</taxon>
        <taxon>Pseudomonadota</taxon>
        <taxon>Betaproteobacteria</taxon>
        <taxon>Nitrosomonadales</taxon>
        <taxon>Nitrosomonadaceae</taxon>
        <taxon>Nitrosomonas</taxon>
    </lineage>
</organism>
<evidence type="ECO:0000256" key="3">
    <source>
        <dbReference type="ARBA" id="ARBA00023002"/>
    </source>
</evidence>
<name>A0A1H8UB66_9PROT</name>
<dbReference type="GO" id="GO:0008199">
    <property type="term" value="F:ferric iron binding"/>
    <property type="evidence" value="ECO:0007669"/>
    <property type="project" value="InterPro"/>
</dbReference>
<protein>
    <submittedName>
        <fullName evidence="5">Protocatechuate 3,4-dioxygenase beta subunit</fullName>
    </submittedName>
</protein>
<dbReference type="SUPFAM" id="SSF49482">
    <property type="entry name" value="Aromatic compound dioxygenase"/>
    <property type="match status" value="1"/>
</dbReference>
<evidence type="ECO:0000313" key="6">
    <source>
        <dbReference type="Proteomes" id="UP000198814"/>
    </source>
</evidence>
<dbReference type="GO" id="GO:0018578">
    <property type="term" value="F:protocatechuate 3,4-dioxygenase activity"/>
    <property type="evidence" value="ECO:0007669"/>
    <property type="project" value="InterPro"/>
</dbReference>
<keyword evidence="2 5" id="KW-0223">Dioxygenase</keyword>
<evidence type="ECO:0000256" key="1">
    <source>
        <dbReference type="ARBA" id="ARBA00007825"/>
    </source>
</evidence>
<dbReference type="EMBL" id="FODO01000032">
    <property type="protein sequence ID" value="SEP00425.1"/>
    <property type="molecule type" value="Genomic_DNA"/>
</dbReference>
<proteinExistence type="inferred from homology"/>
<accession>A0A1H8UB66</accession>
<keyword evidence="6" id="KW-1185">Reference proteome</keyword>
<sequence length="226" mass="25199">MSITKNSMQKISRRELIKFSLLGSVVSALGSRSFAKALALIPTPDETEGPFYPVKDQQDKDADLTQIKGHTAAAQGQHIVVSGQVQDVAGHPVAQAALDIWQADAHGRYHHPRDPNPARPDKNFQGWAIIHSDENGLFRFKTVMPGAYPASGSWIRPPHIHFKISKPGYRVLTTQMYFPAEKLNHSDLLLNAKSERERTAMTAQLVAKQGNLPVYEYNIVLDLLRR</sequence>
<evidence type="ECO:0000256" key="2">
    <source>
        <dbReference type="ARBA" id="ARBA00022964"/>
    </source>
</evidence>
<keyword evidence="3" id="KW-0560">Oxidoreductase</keyword>
<dbReference type="AlphaFoldDB" id="A0A1H8UB66"/>
<dbReference type="STRING" id="42354.SAMN05216333_13225"/>
<evidence type="ECO:0000259" key="4">
    <source>
        <dbReference type="PROSITE" id="PS00083"/>
    </source>
</evidence>
<dbReference type="InterPro" id="IPR000627">
    <property type="entry name" value="Intradiol_dOase_C"/>
</dbReference>
<evidence type="ECO:0000313" key="5">
    <source>
        <dbReference type="EMBL" id="SEP00425.1"/>
    </source>
</evidence>
<dbReference type="InterPro" id="IPR006311">
    <property type="entry name" value="TAT_signal"/>
</dbReference>
<dbReference type="RefSeq" id="WP_256206303.1">
    <property type="nucleotide sequence ID" value="NZ_FNOE01000025.1"/>
</dbReference>
<dbReference type="InterPro" id="IPR015889">
    <property type="entry name" value="Intradiol_dOase_core"/>
</dbReference>
<dbReference type="PROSITE" id="PS00083">
    <property type="entry name" value="INTRADIOL_DIOXYGENAS"/>
    <property type="match status" value="1"/>
</dbReference>
<dbReference type="InterPro" id="IPR050770">
    <property type="entry name" value="Intradiol_RC_Dioxygenase"/>
</dbReference>
<dbReference type="Proteomes" id="UP000198814">
    <property type="component" value="Unassembled WGS sequence"/>
</dbReference>
<dbReference type="Gene3D" id="2.60.130.10">
    <property type="entry name" value="Aromatic compound dioxygenase"/>
    <property type="match status" value="1"/>
</dbReference>
<dbReference type="Pfam" id="PF00775">
    <property type="entry name" value="Dioxygenase_C"/>
    <property type="match status" value="1"/>
</dbReference>
<gene>
    <name evidence="5" type="ORF">SAMN05216333_13225</name>
</gene>
<dbReference type="PANTHER" id="PTHR33711">
    <property type="entry name" value="DIOXYGENASE, PUTATIVE (AFU_ORTHOLOGUE AFUA_2G02910)-RELATED"/>
    <property type="match status" value="1"/>
</dbReference>
<comment type="similarity">
    <text evidence="1">Belongs to the intradiol ring-cleavage dioxygenase family.</text>
</comment>
<dbReference type="PANTHER" id="PTHR33711:SF10">
    <property type="entry name" value="INTRADIOL RING-CLEAVAGE DIOXYGENASES DOMAIN-CONTAINING PROTEIN"/>
    <property type="match status" value="1"/>
</dbReference>